<dbReference type="EMBL" id="VLJV01000001">
    <property type="protein sequence ID" value="TWH21678.1"/>
    <property type="molecule type" value="Genomic_DNA"/>
</dbReference>
<dbReference type="RefSeq" id="WP_030530223.1">
    <property type="nucleotide sequence ID" value="NZ_JOIJ01000001.1"/>
</dbReference>
<proteinExistence type="predicted"/>
<keyword evidence="1" id="KW-0812">Transmembrane</keyword>
<gene>
    <name evidence="3" type="ORF">JD82_03544</name>
</gene>
<keyword evidence="4" id="KW-1185">Reference proteome</keyword>
<keyword evidence="1" id="KW-0472">Membrane</keyword>
<keyword evidence="2" id="KW-0732">Signal</keyword>
<dbReference type="InterPro" id="IPR046112">
    <property type="entry name" value="DUF6049"/>
</dbReference>
<evidence type="ECO:0008006" key="5">
    <source>
        <dbReference type="Google" id="ProtNLM"/>
    </source>
</evidence>
<dbReference type="Pfam" id="PF19516">
    <property type="entry name" value="DUF6049"/>
    <property type="match status" value="1"/>
</dbReference>
<keyword evidence="1" id="KW-1133">Transmembrane helix</keyword>
<protein>
    <recommendedName>
        <fullName evidence="5">Glycoprotein</fullName>
    </recommendedName>
</protein>
<evidence type="ECO:0000313" key="3">
    <source>
        <dbReference type="EMBL" id="TWH21678.1"/>
    </source>
</evidence>
<name>A0A660CDM5_9PSEU</name>
<reference evidence="3 4" key="1">
    <citation type="submission" date="2019-07" db="EMBL/GenBank/DDBJ databases">
        <title>R&amp;d 2014.</title>
        <authorList>
            <person name="Klenk H.-P."/>
        </authorList>
    </citation>
    <scope>NUCLEOTIDE SEQUENCE [LARGE SCALE GENOMIC DNA]</scope>
    <source>
        <strain evidence="3 4">DSM 43194</strain>
    </source>
</reference>
<feature type="signal peptide" evidence="2">
    <location>
        <begin position="1"/>
        <end position="21"/>
    </location>
</feature>
<comment type="caution">
    <text evidence="3">The sequence shown here is derived from an EMBL/GenBank/DDBJ whole genome shotgun (WGS) entry which is preliminary data.</text>
</comment>
<feature type="transmembrane region" description="Helical" evidence="1">
    <location>
        <begin position="674"/>
        <end position="694"/>
    </location>
</feature>
<evidence type="ECO:0000256" key="1">
    <source>
        <dbReference type="SAM" id="Phobius"/>
    </source>
</evidence>
<sequence length="715" mass="74148">MSRFSAFALALAFLLAQGLLAQAPAHGQQLDEPDLLTLGINSFEPRILTAGEGENRVRVTGTVTNTGDREISEVVARLQTGQPVQSAAQFQEATTEPPPADAGMTEWITLADSLSPGQSAPVEFDVPATDLPLGSPGVYPLLLNVNGTPAYGGPARLASMNLMLPVIDPPSEAQPARTSLLWPITAQRPRVLSDPHDDTLVLSDDELGTALAPGGRLDALVASALAKQQDAALFGSMCFAVDPELLDTVEQMSGGYRVRTDHGDVPGSGAEHAGRWLERLRSLVSAHCVVQMPYADADLGTLARVDSDAGLVGMALGGASILQKTGVQPRQGVVWTGGSLTRDALDAASSAGANTFLTPPVRADASPEDIGRVSHIGSAGGGARRITYDPLVSAALTGSPATSGNLTAVDDTEVATQNGIAALAFRGGLGEQPAGPVIVSPPPRISATTGELTAFLDSYAQLTRARMLTPTALDDVLAAPAEGVTPPEPSGSGTASAALDADLIDSLSATEATTADLQRAMSVDPARQVRPAQLLQPLHNAVIRATSVTWEDRPRAALSAATLADEQLRELTGHVSVATLAQPVLRGSESAPLPVSVRNDLPVEIRVRLQLENIAGLRPAHIPVQTLSANSTISPQVPAETLRSGRFKLTVNLTTPQGTALGQPAELELSSTELSTVTVVITIVAGVALVLLSGRRIVRRVRRKGDGDGSDAEAT</sequence>
<evidence type="ECO:0000256" key="2">
    <source>
        <dbReference type="SAM" id="SignalP"/>
    </source>
</evidence>
<dbReference type="AlphaFoldDB" id="A0A660CDM5"/>
<organism evidence="3 4">
    <name type="scientific">Prauserella rugosa</name>
    <dbReference type="NCBI Taxonomy" id="43354"/>
    <lineage>
        <taxon>Bacteria</taxon>
        <taxon>Bacillati</taxon>
        <taxon>Actinomycetota</taxon>
        <taxon>Actinomycetes</taxon>
        <taxon>Pseudonocardiales</taxon>
        <taxon>Pseudonocardiaceae</taxon>
        <taxon>Prauserella</taxon>
    </lineage>
</organism>
<evidence type="ECO:0000313" key="4">
    <source>
        <dbReference type="Proteomes" id="UP000317303"/>
    </source>
</evidence>
<feature type="chain" id="PRO_5039576666" description="Glycoprotein" evidence="2">
    <location>
        <begin position="22"/>
        <end position="715"/>
    </location>
</feature>
<dbReference type="Proteomes" id="UP000317303">
    <property type="component" value="Unassembled WGS sequence"/>
</dbReference>
<dbReference type="OrthoDB" id="3797035at2"/>
<accession>A0A660CDM5</accession>